<evidence type="ECO:0000259" key="2">
    <source>
        <dbReference type="Pfam" id="PF03528"/>
    </source>
</evidence>
<evidence type="ECO:0000313" key="3">
    <source>
        <dbReference type="EMBL" id="KRT81478.1"/>
    </source>
</evidence>
<feature type="non-terminal residue" evidence="3">
    <location>
        <position position="142"/>
    </location>
</feature>
<sequence>MEVEEQGTLETKDDIDIHSQIRLLENEKKKIREEFDSQRAKMKELFLQKEDELRRKVDDNSRLVKDLQQLQSELDEVKSQLCVANIQLEANVEDTKRKAAEEIASLQQLVHETVEESSCSRSIYNTEVSKLHELIEQLEKEN</sequence>
<gene>
    <name evidence="3" type="ORF">AMK59_5710</name>
</gene>
<feature type="domain" description="Rabaptin coiled-coil" evidence="2">
    <location>
        <begin position="27"/>
        <end position="117"/>
    </location>
</feature>
<name>A0A0T6B279_9SCAR</name>
<dbReference type="GO" id="GO:0006897">
    <property type="term" value="P:endocytosis"/>
    <property type="evidence" value="ECO:0007669"/>
    <property type="project" value="InterPro"/>
</dbReference>
<dbReference type="AlphaFoldDB" id="A0A0T6B279"/>
<reference evidence="3 4" key="1">
    <citation type="submission" date="2015-09" db="EMBL/GenBank/DDBJ databases">
        <title>Draft genome of the scarab beetle Oryctes borbonicus.</title>
        <authorList>
            <person name="Meyer J.M."/>
            <person name="Markov G.V."/>
            <person name="Baskaran P."/>
            <person name="Herrmann M."/>
            <person name="Sommer R.J."/>
            <person name="Roedelsperger C."/>
        </authorList>
    </citation>
    <scope>NUCLEOTIDE SEQUENCE [LARGE SCALE GENOMIC DNA]</scope>
    <source>
        <strain evidence="3">OB123</strain>
        <tissue evidence="3">Whole animal</tissue>
    </source>
</reference>
<feature type="coiled-coil region" evidence="1">
    <location>
        <begin position="21"/>
        <end position="141"/>
    </location>
</feature>
<dbReference type="Pfam" id="PF03528">
    <property type="entry name" value="Rabaptin"/>
    <property type="match status" value="1"/>
</dbReference>
<evidence type="ECO:0000256" key="1">
    <source>
        <dbReference type="SAM" id="Coils"/>
    </source>
</evidence>
<dbReference type="PANTHER" id="PTHR31179:SF7">
    <property type="entry name" value="FYVE-TYPE DOMAIN-CONTAINING PROTEIN"/>
    <property type="match status" value="1"/>
</dbReference>
<dbReference type="PANTHER" id="PTHR31179">
    <property type="entry name" value="RAB GTPASE-BINDING EFFECTOR PROTEIN"/>
    <property type="match status" value="1"/>
</dbReference>
<organism evidence="3 4">
    <name type="scientific">Oryctes borbonicus</name>
    <dbReference type="NCBI Taxonomy" id="1629725"/>
    <lineage>
        <taxon>Eukaryota</taxon>
        <taxon>Metazoa</taxon>
        <taxon>Ecdysozoa</taxon>
        <taxon>Arthropoda</taxon>
        <taxon>Hexapoda</taxon>
        <taxon>Insecta</taxon>
        <taxon>Pterygota</taxon>
        <taxon>Neoptera</taxon>
        <taxon>Endopterygota</taxon>
        <taxon>Coleoptera</taxon>
        <taxon>Polyphaga</taxon>
        <taxon>Scarabaeiformia</taxon>
        <taxon>Scarabaeidae</taxon>
        <taxon>Dynastinae</taxon>
        <taxon>Oryctes</taxon>
    </lineage>
</organism>
<keyword evidence="1" id="KW-0175">Coiled coil</keyword>
<protein>
    <recommendedName>
        <fullName evidence="2">Rabaptin coiled-coil domain-containing protein</fullName>
    </recommendedName>
</protein>
<dbReference type="Proteomes" id="UP000051574">
    <property type="component" value="Unassembled WGS sequence"/>
</dbReference>
<evidence type="ECO:0000313" key="4">
    <source>
        <dbReference type="Proteomes" id="UP000051574"/>
    </source>
</evidence>
<dbReference type="GO" id="GO:0008083">
    <property type="term" value="F:growth factor activity"/>
    <property type="evidence" value="ECO:0007669"/>
    <property type="project" value="InterPro"/>
</dbReference>
<dbReference type="EMBL" id="LJIG01016146">
    <property type="protein sequence ID" value="KRT81478.1"/>
    <property type="molecule type" value="Genomic_DNA"/>
</dbReference>
<accession>A0A0T6B279</accession>
<dbReference type="GO" id="GO:0005096">
    <property type="term" value="F:GTPase activator activity"/>
    <property type="evidence" value="ECO:0007669"/>
    <property type="project" value="InterPro"/>
</dbReference>
<keyword evidence="4" id="KW-1185">Reference proteome</keyword>
<dbReference type="OrthoDB" id="79940at2759"/>
<dbReference type="InterPro" id="IPR003914">
    <property type="entry name" value="Rabaptin"/>
</dbReference>
<dbReference type="InterPro" id="IPR018514">
    <property type="entry name" value="Rabaptin_CC"/>
</dbReference>
<proteinExistence type="predicted"/>
<comment type="caution">
    <text evidence="3">The sequence shown here is derived from an EMBL/GenBank/DDBJ whole genome shotgun (WGS) entry which is preliminary data.</text>
</comment>